<name>A0A061R5H5_9CHLO</name>
<dbReference type="InterPro" id="IPR036196">
    <property type="entry name" value="Ptyr_pPase_sf"/>
</dbReference>
<reference evidence="2" key="1">
    <citation type="submission" date="2014-05" db="EMBL/GenBank/DDBJ databases">
        <title>The transcriptome of the halophilic microalga Tetraselmis sp. GSL018 isolated from the Great Salt Lake, Utah.</title>
        <authorList>
            <person name="Jinkerson R.E."/>
            <person name="D'Adamo S."/>
            <person name="Posewitz M.C."/>
        </authorList>
    </citation>
    <scope>NUCLEOTIDE SEQUENCE</scope>
    <source>
        <strain evidence="2">GSL018</strain>
    </source>
</reference>
<dbReference type="InterPro" id="IPR023485">
    <property type="entry name" value="Ptyr_pPase"/>
</dbReference>
<feature type="domain" description="Phosphotyrosine protein phosphatase I" evidence="1">
    <location>
        <begin position="84"/>
        <end position="255"/>
    </location>
</feature>
<dbReference type="PANTHER" id="PTHR47439:SF1">
    <property type="entry name" value="ACID PHOSPHATASE"/>
    <property type="match status" value="1"/>
</dbReference>
<dbReference type="EMBL" id="GBEZ01019308">
    <property type="protein sequence ID" value="JAC67233.1"/>
    <property type="molecule type" value="Transcribed_RNA"/>
</dbReference>
<dbReference type="Pfam" id="PF01451">
    <property type="entry name" value="LMWPc"/>
    <property type="match status" value="1"/>
</dbReference>
<organism evidence="2">
    <name type="scientific">Tetraselmis sp. GSL018</name>
    <dbReference type="NCBI Taxonomy" id="582737"/>
    <lineage>
        <taxon>Eukaryota</taxon>
        <taxon>Viridiplantae</taxon>
        <taxon>Chlorophyta</taxon>
        <taxon>core chlorophytes</taxon>
        <taxon>Chlorodendrophyceae</taxon>
        <taxon>Chlorodendrales</taxon>
        <taxon>Chlorodendraceae</taxon>
        <taxon>Tetraselmis</taxon>
    </lineage>
</organism>
<evidence type="ECO:0000313" key="2">
    <source>
        <dbReference type="EMBL" id="JAC67233.1"/>
    </source>
</evidence>
<evidence type="ECO:0000259" key="1">
    <source>
        <dbReference type="SMART" id="SM00226"/>
    </source>
</evidence>
<dbReference type="AlphaFoldDB" id="A0A061R5H5"/>
<dbReference type="SMART" id="SM00226">
    <property type="entry name" value="LMWPc"/>
    <property type="match status" value="1"/>
</dbReference>
<dbReference type="InterPro" id="IPR052995">
    <property type="entry name" value="LMW-PTP"/>
</dbReference>
<accession>A0A061R5H5</accession>
<dbReference type="CDD" id="cd16343">
    <property type="entry name" value="LMWPTP"/>
    <property type="match status" value="1"/>
</dbReference>
<dbReference type="Gene3D" id="3.40.50.2300">
    <property type="match status" value="1"/>
</dbReference>
<dbReference type="PANTHER" id="PTHR47439">
    <property type="entry name" value="LOW MOLECULAR WEIGHT PHOSPHOTYROSINE PROTEIN PHOSPHATASE-RELATED"/>
    <property type="match status" value="1"/>
</dbReference>
<dbReference type="SUPFAM" id="SSF52788">
    <property type="entry name" value="Phosphotyrosine protein phosphatases I"/>
    <property type="match status" value="1"/>
</dbReference>
<sequence>MNPGTQSAWGRQYLSIEGSPKRPLPRLVTSPVFRKCHSSFAAGKTIKIRRGTIEISESISMRSSTRTGVQASASREFRDADRKTSVLFVCLGNICRSPTAEAVLTAVVKEAGLESRFVVDSCGTGGGNPNWYKEGGWSYHEGEDADPRMTEVAARRGVHLTSKSRPLKPDDLNRFDYIIGMDSSNMASIQVAADYWASKGYDIPKNYRGKLKTMTSYCRKHKGETEVPDPYYGGTQGFERVLDLLDDACSGLLQDCMQMESGKK</sequence>
<proteinExistence type="predicted"/>
<gene>
    <name evidence="2" type="ORF">TSPGSL018_11657</name>
</gene>
<protein>
    <submittedName>
        <fullName evidence="2">Protein-tyrosine phosphatase</fullName>
    </submittedName>
</protein>